<gene>
    <name evidence="1" type="ORF">ZT3D7_G431</name>
</gene>
<evidence type="ECO:0000313" key="2">
    <source>
        <dbReference type="Proteomes" id="UP000215127"/>
    </source>
</evidence>
<organism evidence="1 2">
    <name type="scientific">Zymoseptoria tritici (strain ST99CH_3D7)</name>
    <dbReference type="NCBI Taxonomy" id="1276538"/>
    <lineage>
        <taxon>Eukaryota</taxon>
        <taxon>Fungi</taxon>
        <taxon>Dikarya</taxon>
        <taxon>Ascomycota</taxon>
        <taxon>Pezizomycotina</taxon>
        <taxon>Dothideomycetes</taxon>
        <taxon>Dothideomycetidae</taxon>
        <taxon>Mycosphaerellales</taxon>
        <taxon>Mycosphaerellaceae</taxon>
        <taxon>Zymoseptoria</taxon>
    </lineage>
</organism>
<name>A0A1X7RE57_ZYMT9</name>
<accession>A0A1X7RE57</accession>
<dbReference type="AlphaFoldDB" id="A0A1X7RE57"/>
<keyword evidence="2" id="KW-1185">Reference proteome</keyword>
<evidence type="ECO:0000313" key="1">
    <source>
        <dbReference type="EMBL" id="SMQ45287.1"/>
    </source>
</evidence>
<dbReference type="Proteomes" id="UP000215127">
    <property type="component" value="Chromosome 1"/>
</dbReference>
<reference evidence="1 2" key="1">
    <citation type="submission" date="2016-06" db="EMBL/GenBank/DDBJ databases">
        <authorList>
            <person name="Kjaerup R.B."/>
            <person name="Dalgaard T.S."/>
            <person name="Juul-Madsen H.R."/>
        </authorList>
    </citation>
    <scope>NUCLEOTIDE SEQUENCE [LARGE SCALE GENOMIC DNA]</scope>
</reference>
<dbReference type="EMBL" id="LT853692">
    <property type="protein sequence ID" value="SMQ45287.1"/>
    <property type="molecule type" value="Genomic_DNA"/>
</dbReference>
<sequence>MCYKETPYHARCGCYGSSRFVGEPCIRATTTKSWSAGCWDTVDMGIATLLDSMCGKCEAQIRMAPFISISTAGSEASESSSGSSTPSSYSGSVTSSVGGCSTASSASSVSASGISTCSSTVSNSPYFDAAINGTLRMGVKQSLSPGQVHHSFERSMWTTSLTACVAMDGPRVLRSSSE</sequence>
<protein>
    <submittedName>
        <fullName evidence="1">Uncharacterized protein</fullName>
    </submittedName>
</protein>
<proteinExistence type="predicted"/>